<dbReference type="RefSeq" id="WP_094078000.1">
    <property type="nucleotide sequence ID" value="NZ_NBYO01000003.1"/>
</dbReference>
<dbReference type="EMBL" id="NBYO01000003">
    <property type="protein sequence ID" value="OXS99217.1"/>
    <property type="molecule type" value="Genomic_DNA"/>
</dbReference>
<dbReference type="AlphaFoldDB" id="A0A231UTE1"/>
<comment type="caution">
    <text evidence="1">The sequence shown here is derived from an EMBL/GenBank/DDBJ whole genome shotgun (WGS) entry which is preliminary data.</text>
</comment>
<dbReference type="Proteomes" id="UP000215405">
    <property type="component" value="Unassembled WGS sequence"/>
</dbReference>
<sequence length="235" mass="25867">MIENKIAPTADSIMARRLVMAAVLLAAVTAAVLGAGHRAGQALSLGGHSDRTQPIEIVIGNNVLSVPENMIRHEEQRRAAEYAGLELYLRWPELTGYSQGATDIFNSQSDQRALLFVTLERAAMSRDMSGRYASVYRPLLREPGIAGPPGLTLRAFRPSAGYENELLASGRTLEGELYVARCLAGVQGRQAMAGCERDVHIGNGLSMTYRFPRELLGYWQTMDRALKKRISHLIR</sequence>
<organism evidence="1 2">
    <name type="scientific">Notoacmeibacter marinus</name>
    <dbReference type="NCBI Taxonomy" id="1876515"/>
    <lineage>
        <taxon>Bacteria</taxon>
        <taxon>Pseudomonadati</taxon>
        <taxon>Pseudomonadota</taxon>
        <taxon>Alphaproteobacteria</taxon>
        <taxon>Hyphomicrobiales</taxon>
        <taxon>Notoacmeibacteraceae</taxon>
        <taxon>Notoacmeibacter</taxon>
    </lineage>
</organism>
<proteinExistence type="predicted"/>
<protein>
    <submittedName>
        <fullName evidence="1">Uncharacterized protein</fullName>
    </submittedName>
</protein>
<name>A0A231UTE1_9HYPH</name>
<keyword evidence="2" id="KW-1185">Reference proteome</keyword>
<accession>A0A231UTE1</accession>
<reference evidence="2" key="1">
    <citation type="journal article" date="2017" name="Int. J. Syst. Evol. Microbiol.">
        <title>Notoacmeibacter marinus gen. nov., sp. nov., isolated from the gut of a limpet and proposal of Notoacmeibacteraceae fam. nov. in the order Rhizobiales of the class Alphaproteobacteria.</title>
        <authorList>
            <person name="Huang Z."/>
            <person name="Guo F."/>
            <person name="Lai Q."/>
        </authorList>
    </citation>
    <scope>NUCLEOTIDE SEQUENCE [LARGE SCALE GENOMIC DNA]</scope>
    <source>
        <strain evidence="2">XMTR2A4</strain>
    </source>
</reference>
<evidence type="ECO:0000313" key="1">
    <source>
        <dbReference type="EMBL" id="OXS99217.1"/>
    </source>
</evidence>
<gene>
    <name evidence="1" type="ORF">B7H23_13585</name>
</gene>
<evidence type="ECO:0000313" key="2">
    <source>
        <dbReference type="Proteomes" id="UP000215405"/>
    </source>
</evidence>